<sequence>MVVAETETALNEELALLPTLVILYVDDKPVDTVDNTFSLLTPSVVLFSPFVKLFDAALTA</sequence>
<reference evidence="2" key="1">
    <citation type="submission" date="2016-05" db="EMBL/GenBank/DDBJ databases">
        <title>Draft genome sequences of four strains of Ehrlichia ruminantium, a tick-borne pathogen of ruminants, isolated from Zimbabwe, The Gambia and Ghana.</title>
        <authorList>
            <person name="Nakao R."/>
            <person name="Jongejan F."/>
            <person name="Sugimoto C."/>
        </authorList>
    </citation>
    <scope>NUCLEOTIDE SEQUENCE [LARGE SCALE GENOMIC DNA]</scope>
    <source>
        <strain evidence="2">Kerr Seringe</strain>
    </source>
</reference>
<gene>
    <name evidence="1" type="ORF">EHRUM2_08490</name>
</gene>
<organism evidence="1 2">
    <name type="scientific">Ehrlichia ruminantium</name>
    <name type="common">heartwater rickettsia</name>
    <name type="synonym">Cowdria ruminantium</name>
    <dbReference type="NCBI Taxonomy" id="779"/>
    <lineage>
        <taxon>Bacteria</taxon>
        <taxon>Pseudomonadati</taxon>
        <taxon>Pseudomonadota</taxon>
        <taxon>Alphaproteobacteria</taxon>
        <taxon>Rickettsiales</taxon>
        <taxon>Anaplasmataceae</taxon>
        <taxon>Ehrlichia</taxon>
    </lineage>
</organism>
<dbReference type="EMBL" id="BDDL01000094">
    <property type="protein sequence ID" value="GAT77622.1"/>
    <property type="molecule type" value="Genomic_DNA"/>
</dbReference>
<dbReference type="AlphaFoldDB" id="A0A170QYR6"/>
<evidence type="ECO:0000313" key="1">
    <source>
        <dbReference type="EMBL" id="GAT77622.1"/>
    </source>
</evidence>
<dbReference type="Proteomes" id="UP000092677">
    <property type="component" value="Unassembled WGS sequence"/>
</dbReference>
<comment type="caution">
    <text evidence="1">The sequence shown here is derived from an EMBL/GenBank/DDBJ whole genome shotgun (WGS) entry which is preliminary data.</text>
</comment>
<protein>
    <submittedName>
        <fullName evidence="1">Leucine-rich repeat LRR protein</fullName>
    </submittedName>
</protein>
<proteinExistence type="predicted"/>
<evidence type="ECO:0000313" key="2">
    <source>
        <dbReference type="Proteomes" id="UP000092677"/>
    </source>
</evidence>
<accession>A0A170QYR6</accession>
<name>A0A170QYR6_EHRRU</name>